<dbReference type="NCBIfam" id="TIGR00229">
    <property type="entry name" value="sensory_box"/>
    <property type="match status" value="2"/>
</dbReference>
<dbReference type="PANTHER" id="PTHR24422:SF10">
    <property type="entry name" value="CHEMOTAXIS PROTEIN METHYLTRANSFERASE 2"/>
    <property type="match status" value="1"/>
</dbReference>
<name>A0A8I0MYJ8_9GAMM</name>
<dbReference type="InterPro" id="IPR050903">
    <property type="entry name" value="Bact_Chemotaxis_MeTrfase"/>
</dbReference>
<dbReference type="PROSITE" id="PS50111">
    <property type="entry name" value="CHEMOTAXIS_TRANSDUC_2"/>
    <property type="match status" value="1"/>
</dbReference>
<keyword evidence="3" id="KW-0175">Coiled coil</keyword>
<dbReference type="PROSITE" id="PS50112">
    <property type="entry name" value="PAS"/>
    <property type="match status" value="1"/>
</dbReference>
<feature type="domain" description="PAS" evidence="5">
    <location>
        <begin position="71"/>
        <end position="95"/>
    </location>
</feature>
<evidence type="ECO:0000259" key="6">
    <source>
        <dbReference type="PROSITE" id="PS50113"/>
    </source>
</evidence>
<dbReference type="PROSITE" id="PS50113">
    <property type="entry name" value="PAC"/>
    <property type="match status" value="1"/>
</dbReference>
<gene>
    <name evidence="7" type="primary">mcp</name>
    <name evidence="7" type="ORF">PPEP_b0077</name>
</gene>
<dbReference type="SUPFAM" id="SSF58104">
    <property type="entry name" value="Methyl-accepting chemotaxis protein (MCP) signaling domain"/>
    <property type="match status" value="1"/>
</dbReference>
<feature type="coiled-coil region" evidence="3">
    <location>
        <begin position="405"/>
        <end position="464"/>
    </location>
</feature>
<organism evidence="7 8">
    <name type="scientific">Pseudoalteromonas peptidolytica F12-50-A1</name>
    <dbReference type="NCBI Taxonomy" id="1315280"/>
    <lineage>
        <taxon>Bacteria</taxon>
        <taxon>Pseudomonadati</taxon>
        <taxon>Pseudomonadota</taxon>
        <taxon>Gammaproteobacteria</taxon>
        <taxon>Alteromonadales</taxon>
        <taxon>Pseudoalteromonadaceae</taxon>
        <taxon>Pseudoalteromonas</taxon>
    </lineage>
</organism>
<reference evidence="7 8" key="1">
    <citation type="submission" date="2015-06" db="EMBL/GenBank/DDBJ databases">
        <title>Genome sequence of Pseudoalteromonas peptidolytica.</title>
        <authorList>
            <person name="Xie B.-B."/>
            <person name="Rong J.-C."/>
            <person name="Qin Q.-L."/>
            <person name="Zhang Y.-Z."/>
        </authorList>
    </citation>
    <scope>NUCLEOTIDE SEQUENCE [LARGE SCALE GENOMIC DNA]</scope>
    <source>
        <strain evidence="7 8">F12-50-A1</strain>
    </source>
</reference>
<dbReference type="GO" id="GO:0006935">
    <property type="term" value="P:chemotaxis"/>
    <property type="evidence" value="ECO:0007669"/>
    <property type="project" value="InterPro"/>
</dbReference>
<dbReference type="PRINTS" id="PR00260">
    <property type="entry name" value="CHEMTRNSDUCR"/>
</dbReference>
<dbReference type="CDD" id="cd00130">
    <property type="entry name" value="PAS"/>
    <property type="match status" value="2"/>
</dbReference>
<evidence type="ECO:0000259" key="5">
    <source>
        <dbReference type="PROSITE" id="PS50112"/>
    </source>
</evidence>
<dbReference type="InterPro" id="IPR004090">
    <property type="entry name" value="Chemotax_Me-accpt_rcpt"/>
</dbReference>
<dbReference type="Pfam" id="PF13426">
    <property type="entry name" value="PAS_9"/>
    <property type="match status" value="1"/>
</dbReference>
<dbReference type="Gene3D" id="3.30.450.20">
    <property type="entry name" value="PAS domain"/>
    <property type="match status" value="2"/>
</dbReference>
<dbReference type="EMBL" id="AQHF01000033">
    <property type="protein sequence ID" value="MBE0348369.1"/>
    <property type="molecule type" value="Genomic_DNA"/>
</dbReference>
<dbReference type="InterPro" id="IPR035965">
    <property type="entry name" value="PAS-like_dom_sf"/>
</dbReference>
<dbReference type="GO" id="GO:0007165">
    <property type="term" value="P:signal transduction"/>
    <property type="evidence" value="ECO:0007669"/>
    <property type="project" value="UniProtKB-KW"/>
</dbReference>
<dbReference type="InterPro" id="IPR013655">
    <property type="entry name" value="PAS_fold_3"/>
</dbReference>
<protein>
    <submittedName>
        <fullName evidence="7">Methyl-accepting chemotaxis protein</fullName>
    </submittedName>
</protein>
<feature type="domain" description="Methyl-accepting transducer" evidence="4">
    <location>
        <begin position="280"/>
        <end position="464"/>
    </location>
</feature>
<dbReference type="InterPro" id="IPR000014">
    <property type="entry name" value="PAS"/>
</dbReference>
<dbReference type="SUPFAM" id="SSF55785">
    <property type="entry name" value="PYP-like sensor domain (PAS domain)"/>
    <property type="match status" value="2"/>
</dbReference>
<dbReference type="Gene3D" id="1.10.287.950">
    <property type="entry name" value="Methyl-accepting chemotaxis protein"/>
    <property type="match status" value="1"/>
</dbReference>
<evidence type="ECO:0000259" key="4">
    <source>
        <dbReference type="PROSITE" id="PS50111"/>
    </source>
</evidence>
<dbReference type="Proteomes" id="UP000660708">
    <property type="component" value="Unassembled WGS sequence"/>
</dbReference>
<dbReference type="SMART" id="SM00091">
    <property type="entry name" value="PAS"/>
    <property type="match status" value="2"/>
</dbReference>
<sequence>MALGIDKVSQPTNTLRNKANLPVSDLLWSLFMFFFRKPTQEVESLTTELSRARALLSAIDEAVAKIEFTPDGQIIAVNQHFLSVIGYSSTEIIGKHHRMFCNTQYVNSPAYKAFWSDLQRGQAQFGHFERIAKNGETVWLDATYFPVEENGKVARIVKIATDITEEKLTIKAQAAIAQALDKSMATIEFTPDGVILTANQNFVTTLGYTLNEIKGKHHKVFCNESFYQTHPHFWQELAKGQYKSGSFHRISKQGEDVWIEATYNPIFDDKGNVTKVIKFATNITERVQRAHQVAQAAEMAQVTSEQTEHIAGRAVSLLQDSGNTSNLISEQVQHAMSTIAQLNEQSKEISSIVSTISAIAEQTNLLALNAAIEAARAGEQGRGFAVVADEVRSLAARTSQSTNEINEVVKKNELLTKEATELMNTVSQSTELGLAQVDEVNKVMTEIQQGAENLTNTVKRLADK</sequence>
<dbReference type="InterPro" id="IPR004089">
    <property type="entry name" value="MCPsignal_dom"/>
</dbReference>
<dbReference type="GO" id="GO:0004888">
    <property type="term" value="F:transmembrane signaling receptor activity"/>
    <property type="evidence" value="ECO:0007669"/>
    <property type="project" value="InterPro"/>
</dbReference>
<dbReference type="Pfam" id="PF08447">
    <property type="entry name" value="PAS_3"/>
    <property type="match status" value="1"/>
</dbReference>
<evidence type="ECO:0000256" key="3">
    <source>
        <dbReference type="SAM" id="Coils"/>
    </source>
</evidence>
<dbReference type="GO" id="GO:0016020">
    <property type="term" value="C:membrane"/>
    <property type="evidence" value="ECO:0007669"/>
    <property type="project" value="InterPro"/>
</dbReference>
<evidence type="ECO:0000256" key="1">
    <source>
        <dbReference type="ARBA" id="ARBA00023224"/>
    </source>
</evidence>
<accession>A0A8I0MYJ8</accession>
<evidence type="ECO:0000256" key="2">
    <source>
        <dbReference type="PROSITE-ProRule" id="PRU00284"/>
    </source>
</evidence>
<dbReference type="SMART" id="SM00283">
    <property type="entry name" value="MA"/>
    <property type="match status" value="1"/>
</dbReference>
<dbReference type="CDD" id="cd11386">
    <property type="entry name" value="MCP_signal"/>
    <property type="match status" value="1"/>
</dbReference>
<dbReference type="Pfam" id="PF00015">
    <property type="entry name" value="MCPsignal"/>
    <property type="match status" value="1"/>
</dbReference>
<dbReference type="SMART" id="SM00086">
    <property type="entry name" value="PAC"/>
    <property type="match status" value="2"/>
</dbReference>
<dbReference type="AlphaFoldDB" id="A0A8I0MYJ8"/>
<dbReference type="PANTHER" id="PTHR24422">
    <property type="entry name" value="CHEMOTAXIS PROTEIN METHYLTRANSFERASE"/>
    <property type="match status" value="1"/>
</dbReference>
<comment type="caution">
    <text evidence="7">The sequence shown here is derived from an EMBL/GenBank/DDBJ whole genome shotgun (WGS) entry which is preliminary data.</text>
</comment>
<keyword evidence="8" id="KW-1185">Reference proteome</keyword>
<feature type="domain" description="PAC" evidence="6">
    <location>
        <begin position="243"/>
        <end position="295"/>
    </location>
</feature>
<dbReference type="InterPro" id="IPR000700">
    <property type="entry name" value="PAS-assoc_C"/>
</dbReference>
<keyword evidence="1 2" id="KW-0807">Transducer</keyword>
<proteinExistence type="predicted"/>
<evidence type="ECO:0000313" key="7">
    <source>
        <dbReference type="EMBL" id="MBE0348369.1"/>
    </source>
</evidence>
<evidence type="ECO:0000313" key="8">
    <source>
        <dbReference type="Proteomes" id="UP000660708"/>
    </source>
</evidence>
<dbReference type="InterPro" id="IPR001610">
    <property type="entry name" value="PAC"/>
</dbReference>